<dbReference type="EMBL" id="JASSZA010000013">
    <property type="protein sequence ID" value="KAK2095229.1"/>
    <property type="molecule type" value="Genomic_DNA"/>
</dbReference>
<name>A0ABQ9UEK1_SAGOE</name>
<reference evidence="1 2" key="1">
    <citation type="submission" date="2023-05" db="EMBL/GenBank/DDBJ databases">
        <title>B98-5 Cell Line De Novo Hybrid Assembly: An Optical Mapping Approach.</title>
        <authorList>
            <person name="Kananen K."/>
            <person name="Auerbach J.A."/>
            <person name="Kautto E."/>
            <person name="Blachly J.S."/>
        </authorList>
    </citation>
    <scope>NUCLEOTIDE SEQUENCE [LARGE SCALE GENOMIC DNA]</scope>
    <source>
        <strain evidence="1">B95-8</strain>
        <tissue evidence="1">Cell line</tissue>
    </source>
</reference>
<proteinExistence type="predicted"/>
<accession>A0ABQ9UEK1</accession>
<evidence type="ECO:0000313" key="1">
    <source>
        <dbReference type="EMBL" id="KAK2095229.1"/>
    </source>
</evidence>
<sequence>MFMSRPGYKWQAEGSQALWHLIPSSASAKSQDKQHQPLAWTALPQRRWMWVMGPVQGSATSNTNTQAPAPCPLAMLALTEARGGQVLPRKSLLAPDSASLPSGRRAPSWYLAYAVAGVEENGGVRVHEAILEAEEPFHHVIAVVLGEA</sequence>
<comment type="caution">
    <text evidence="1">The sequence shown here is derived from an EMBL/GenBank/DDBJ whole genome shotgun (WGS) entry which is preliminary data.</text>
</comment>
<gene>
    <name evidence="1" type="ORF">P7K49_026645</name>
</gene>
<protein>
    <submittedName>
        <fullName evidence="1">Uncharacterized protein</fullName>
    </submittedName>
</protein>
<dbReference type="Proteomes" id="UP001266305">
    <property type="component" value="Unassembled WGS sequence"/>
</dbReference>
<evidence type="ECO:0000313" key="2">
    <source>
        <dbReference type="Proteomes" id="UP001266305"/>
    </source>
</evidence>
<organism evidence="1 2">
    <name type="scientific">Saguinus oedipus</name>
    <name type="common">Cotton-top tamarin</name>
    <name type="synonym">Oedipomidas oedipus</name>
    <dbReference type="NCBI Taxonomy" id="9490"/>
    <lineage>
        <taxon>Eukaryota</taxon>
        <taxon>Metazoa</taxon>
        <taxon>Chordata</taxon>
        <taxon>Craniata</taxon>
        <taxon>Vertebrata</taxon>
        <taxon>Euteleostomi</taxon>
        <taxon>Mammalia</taxon>
        <taxon>Eutheria</taxon>
        <taxon>Euarchontoglires</taxon>
        <taxon>Primates</taxon>
        <taxon>Haplorrhini</taxon>
        <taxon>Platyrrhini</taxon>
        <taxon>Cebidae</taxon>
        <taxon>Callitrichinae</taxon>
        <taxon>Saguinus</taxon>
    </lineage>
</organism>
<keyword evidence="2" id="KW-1185">Reference proteome</keyword>